<evidence type="ECO:0000313" key="1">
    <source>
        <dbReference type="EMBL" id="MCU7615204.1"/>
    </source>
</evidence>
<dbReference type="InterPro" id="IPR008969">
    <property type="entry name" value="CarboxyPept-like_regulatory"/>
</dbReference>
<protein>
    <recommendedName>
        <fullName evidence="3">Carboxypeptidase regulatory-like domain-containing protein</fullName>
    </recommendedName>
</protein>
<organism evidence="1 2">
    <name type="scientific">Chryseobacterium gilvum</name>
    <dbReference type="NCBI Taxonomy" id="2976534"/>
    <lineage>
        <taxon>Bacteria</taxon>
        <taxon>Pseudomonadati</taxon>
        <taxon>Bacteroidota</taxon>
        <taxon>Flavobacteriia</taxon>
        <taxon>Flavobacteriales</taxon>
        <taxon>Weeksellaceae</taxon>
        <taxon>Chryseobacterium group</taxon>
        <taxon>Chryseobacterium</taxon>
    </lineage>
</organism>
<dbReference type="EMBL" id="JAOTEN010000004">
    <property type="protein sequence ID" value="MCU7615204.1"/>
    <property type="molecule type" value="Genomic_DNA"/>
</dbReference>
<gene>
    <name evidence="1" type="ORF">N0B16_12215</name>
</gene>
<sequence>MKNIFLILFLFFTISVIAQVQNNIVPVKISGKLFSKYNKIFIANADIFFISKEKYIKTVTDENGYFELEVPQQYIKNYNLLYFNFDKVNNMPKQPQKRVLELDRPLFADEYGYRYVIFSNKEAVINKEYIIDLKFYGEPLIPVYPDYYYFNGKSISKRKFNKLRKQDSNYTYFNLSYSNAKIVSGKKDIDNCYLLFSE</sequence>
<name>A0ABT2VYY1_9FLAO</name>
<dbReference type="SUPFAM" id="SSF49464">
    <property type="entry name" value="Carboxypeptidase regulatory domain-like"/>
    <property type="match status" value="1"/>
</dbReference>
<dbReference type="Proteomes" id="UP001208114">
    <property type="component" value="Unassembled WGS sequence"/>
</dbReference>
<comment type="caution">
    <text evidence="1">The sequence shown here is derived from an EMBL/GenBank/DDBJ whole genome shotgun (WGS) entry which is preliminary data.</text>
</comment>
<accession>A0ABT2VYY1</accession>
<dbReference type="RefSeq" id="WP_262991228.1">
    <property type="nucleotide sequence ID" value="NZ_JAOTEN010000004.1"/>
</dbReference>
<reference evidence="2" key="1">
    <citation type="submission" date="2023-07" db="EMBL/GenBank/DDBJ databases">
        <title>Chryseobacterium sp. GMJ5 Genome sequencing and assembly.</title>
        <authorList>
            <person name="Jung Y."/>
        </authorList>
    </citation>
    <scope>NUCLEOTIDE SEQUENCE [LARGE SCALE GENOMIC DNA]</scope>
    <source>
        <strain evidence="2">GMJ5</strain>
    </source>
</reference>
<evidence type="ECO:0008006" key="3">
    <source>
        <dbReference type="Google" id="ProtNLM"/>
    </source>
</evidence>
<evidence type="ECO:0000313" key="2">
    <source>
        <dbReference type="Proteomes" id="UP001208114"/>
    </source>
</evidence>
<keyword evidence="2" id="KW-1185">Reference proteome</keyword>
<proteinExistence type="predicted"/>